<keyword evidence="2" id="KW-0479">Metal-binding</keyword>
<evidence type="ECO:0000256" key="5">
    <source>
        <dbReference type="SAM" id="MobiDB-lite"/>
    </source>
</evidence>
<dbReference type="SUPFAM" id="SSF53649">
    <property type="entry name" value="Alkaline phosphatase-like"/>
    <property type="match status" value="1"/>
</dbReference>
<dbReference type="PANTHER" id="PTHR42693">
    <property type="entry name" value="ARYLSULFATASE FAMILY MEMBER"/>
    <property type="match status" value="1"/>
</dbReference>
<dbReference type="GO" id="GO:0046872">
    <property type="term" value="F:metal ion binding"/>
    <property type="evidence" value="ECO:0007669"/>
    <property type="project" value="UniProtKB-KW"/>
</dbReference>
<protein>
    <submittedName>
        <fullName evidence="7">Arylsulfatase A-like enzyme</fullName>
    </submittedName>
</protein>
<comment type="similarity">
    <text evidence="1">Belongs to the sulfatase family.</text>
</comment>
<name>A0A3D9L4Z6_MARFU</name>
<sequence length="520" mass="57545">MNKIGLMLLGLLAGCSYISGVAQKSAGVDQPNIIYILADDMGYGDVKAYNPEGKIPTPHLDEMSANGIRFTDAHTSSSVCTPTRYGILTGRYNWRTILKKSVLGGYSKSLIKKNRTTVADMLQTQGYATAFIGKWHLGWDWALKDADASGINKLNASPEVDFTKPVENGPNTHGFDYSFGFCGSLDMAPYVYIENDMPTMVPTKMTRSVDEKGFWRKGLTADDFDHTNVLQDLTDKAVKYIGQQASDEKPFFLYFPLPAPHTPILPTTAFLGKSNTNMYGDFVMQVDDVVRQIREALRQQGIAENTLLIFTSDNGCSPRADFDELAKVDHYPSGQFRGSKADIYEGGHRVPFIVEWPAVAAKNTISDQVICTTDLFATCADITGYKIKDSEGEDSYSMLPLINGKSQKEIREYTVHHSINGSFAIRQGDWKLIACPGSGGWSYPRPQDIKNEQLDLPDMQLYNLSEDAGETNNLIATYPEKAAELKSALKEIILNGRSTPGKPQKNEGMEGWSQIEPIIN</sequence>
<keyword evidence="8" id="KW-1185">Reference proteome</keyword>
<evidence type="ECO:0000256" key="2">
    <source>
        <dbReference type="ARBA" id="ARBA00022723"/>
    </source>
</evidence>
<dbReference type="EMBL" id="QREG01000006">
    <property type="protein sequence ID" value="REE00162.1"/>
    <property type="molecule type" value="Genomic_DNA"/>
</dbReference>
<dbReference type="Gene3D" id="3.30.1120.10">
    <property type="match status" value="1"/>
</dbReference>
<dbReference type="RefSeq" id="WP_115867684.1">
    <property type="nucleotide sequence ID" value="NZ_QREG01000006.1"/>
</dbReference>
<accession>A0A3D9L4Z6</accession>
<evidence type="ECO:0000313" key="8">
    <source>
        <dbReference type="Proteomes" id="UP000256779"/>
    </source>
</evidence>
<organism evidence="7 8">
    <name type="scientific">Marinoscillum furvescens DSM 4134</name>
    <dbReference type="NCBI Taxonomy" id="1122208"/>
    <lineage>
        <taxon>Bacteria</taxon>
        <taxon>Pseudomonadati</taxon>
        <taxon>Bacteroidota</taxon>
        <taxon>Cytophagia</taxon>
        <taxon>Cytophagales</taxon>
        <taxon>Reichenbachiellaceae</taxon>
        <taxon>Marinoscillum</taxon>
    </lineage>
</organism>
<dbReference type="AlphaFoldDB" id="A0A3D9L4Z6"/>
<feature type="region of interest" description="Disordered" evidence="5">
    <location>
        <begin position="496"/>
        <end position="520"/>
    </location>
</feature>
<dbReference type="Pfam" id="PF00884">
    <property type="entry name" value="Sulfatase"/>
    <property type="match status" value="1"/>
</dbReference>
<dbReference type="OrthoDB" id="9764377at2"/>
<evidence type="ECO:0000256" key="1">
    <source>
        <dbReference type="ARBA" id="ARBA00008779"/>
    </source>
</evidence>
<dbReference type="InterPro" id="IPR000917">
    <property type="entry name" value="Sulfatase_N"/>
</dbReference>
<comment type="caution">
    <text evidence="7">The sequence shown here is derived from an EMBL/GenBank/DDBJ whole genome shotgun (WGS) entry which is preliminary data.</text>
</comment>
<reference evidence="7 8" key="1">
    <citation type="submission" date="2018-07" db="EMBL/GenBank/DDBJ databases">
        <title>Genomic Encyclopedia of Type Strains, Phase IV (KMG-IV): sequencing the most valuable type-strain genomes for metagenomic binning, comparative biology and taxonomic classification.</title>
        <authorList>
            <person name="Goeker M."/>
        </authorList>
    </citation>
    <scope>NUCLEOTIDE SEQUENCE [LARGE SCALE GENOMIC DNA]</scope>
    <source>
        <strain evidence="7 8">DSM 4134</strain>
    </source>
</reference>
<dbReference type="Gene3D" id="3.40.720.10">
    <property type="entry name" value="Alkaline Phosphatase, subunit A"/>
    <property type="match status" value="1"/>
</dbReference>
<keyword evidence="4" id="KW-0106">Calcium</keyword>
<dbReference type="GO" id="GO:0004065">
    <property type="term" value="F:arylsulfatase activity"/>
    <property type="evidence" value="ECO:0007669"/>
    <property type="project" value="TreeGrafter"/>
</dbReference>
<evidence type="ECO:0000313" key="7">
    <source>
        <dbReference type="EMBL" id="REE00162.1"/>
    </source>
</evidence>
<dbReference type="CDD" id="cd16143">
    <property type="entry name" value="ARS_like"/>
    <property type="match status" value="1"/>
</dbReference>
<evidence type="ECO:0000256" key="3">
    <source>
        <dbReference type="ARBA" id="ARBA00022801"/>
    </source>
</evidence>
<dbReference type="PANTHER" id="PTHR42693:SF53">
    <property type="entry name" value="ENDO-4-O-SULFATASE"/>
    <property type="match status" value="1"/>
</dbReference>
<dbReference type="InterPro" id="IPR024607">
    <property type="entry name" value="Sulfatase_CS"/>
</dbReference>
<dbReference type="PROSITE" id="PS00149">
    <property type="entry name" value="SULFATASE_2"/>
    <property type="match status" value="1"/>
</dbReference>
<gene>
    <name evidence="7" type="ORF">C7460_106101</name>
</gene>
<feature type="domain" description="Sulfatase N-terminal" evidence="6">
    <location>
        <begin position="31"/>
        <end position="385"/>
    </location>
</feature>
<evidence type="ECO:0000259" key="6">
    <source>
        <dbReference type="Pfam" id="PF00884"/>
    </source>
</evidence>
<evidence type="ECO:0000256" key="4">
    <source>
        <dbReference type="ARBA" id="ARBA00022837"/>
    </source>
</evidence>
<proteinExistence type="inferred from homology"/>
<dbReference type="PROSITE" id="PS51257">
    <property type="entry name" value="PROKAR_LIPOPROTEIN"/>
    <property type="match status" value="1"/>
</dbReference>
<keyword evidence="3" id="KW-0378">Hydrolase</keyword>
<dbReference type="Proteomes" id="UP000256779">
    <property type="component" value="Unassembled WGS sequence"/>
</dbReference>
<dbReference type="InterPro" id="IPR017850">
    <property type="entry name" value="Alkaline_phosphatase_core_sf"/>
</dbReference>
<dbReference type="InterPro" id="IPR050738">
    <property type="entry name" value="Sulfatase"/>
</dbReference>
<dbReference type="PROSITE" id="PS00523">
    <property type="entry name" value="SULFATASE_1"/>
    <property type="match status" value="1"/>
</dbReference>